<dbReference type="AlphaFoldDB" id="A0A8J8P6Q1"/>
<protein>
    <submittedName>
        <fullName evidence="1">Uncharacterized protein</fullName>
    </submittedName>
</protein>
<dbReference type="Proteomes" id="UP000785679">
    <property type="component" value="Unassembled WGS sequence"/>
</dbReference>
<comment type="caution">
    <text evidence="1">The sequence shown here is derived from an EMBL/GenBank/DDBJ whole genome shotgun (WGS) entry which is preliminary data.</text>
</comment>
<gene>
    <name evidence="1" type="ORF">FGO68_gene15405</name>
</gene>
<sequence>MKAARVKVRYQLSSNRMGKPQNTISTIPCNILINNLLQFQNQSIALTKFFSPLLALCYLELFLEFQQMP</sequence>
<reference evidence="1" key="1">
    <citation type="submission" date="2019-06" db="EMBL/GenBank/DDBJ databases">
        <authorList>
            <person name="Zheng W."/>
        </authorList>
    </citation>
    <scope>NUCLEOTIDE SEQUENCE</scope>
    <source>
        <strain evidence="1">QDHG01</strain>
    </source>
</reference>
<name>A0A8J8P6Q1_HALGN</name>
<accession>A0A8J8P6Q1</accession>
<proteinExistence type="predicted"/>
<organism evidence="1 2">
    <name type="scientific">Halteria grandinella</name>
    <dbReference type="NCBI Taxonomy" id="5974"/>
    <lineage>
        <taxon>Eukaryota</taxon>
        <taxon>Sar</taxon>
        <taxon>Alveolata</taxon>
        <taxon>Ciliophora</taxon>
        <taxon>Intramacronucleata</taxon>
        <taxon>Spirotrichea</taxon>
        <taxon>Stichotrichia</taxon>
        <taxon>Sporadotrichida</taxon>
        <taxon>Halteriidae</taxon>
        <taxon>Halteria</taxon>
    </lineage>
</organism>
<evidence type="ECO:0000313" key="1">
    <source>
        <dbReference type="EMBL" id="TNV86969.1"/>
    </source>
</evidence>
<keyword evidence="2" id="KW-1185">Reference proteome</keyword>
<evidence type="ECO:0000313" key="2">
    <source>
        <dbReference type="Proteomes" id="UP000785679"/>
    </source>
</evidence>
<dbReference type="EMBL" id="RRYP01000707">
    <property type="protein sequence ID" value="TNV86969.1"/>
    <property type="molecule type" value="Genomic_DNA"/>
</dbReference>